<proteinExistence type="inferred from homology"/>
<accession>A0A369Q4N9</accession>
<dbReference type="GO" id="GO:0005524">
    <property type="term" value="F:ATP binding"/>
    <property type="evidence" value="ECO:0007669"/>
    <property type="project" value="UniProtKB-UniRule"/>
</dbReference>
<evidence type="ECO:0000256" key="7">
    <source>
        <dbReference type="ARBA" id="ARBA00023163"/>
    </source>
</evidence>
<evidence type="ECO:0000256" key="4">
    <source>
        <dbReference type="ARBA" id="ARBA00022840"/>
    </source>
</evidence>
<comment type="similarity">
    <text evidence="8">Belongs to the NrdR family.</text>
</comment>
<keyword evidence="8" id="KW-0479">Metal-binding</keyword>
<dbReference type="GO" id="GO:0008270">
    <property type="term" value="F:zinc ion binding"/>
    <property type="evidence" value="ECO:0007669"/>
    <property type="project" value="UniProtKB-UniRule"/>
</dbReference>
<keyword evidence="7 8" id="KW-0804">Transcription</keyword>
<keyword evidence="3 8" id="KW-0863">Zinc-finger</keyword>
<dbReference type="OrthoDB" id="9807461at2"/>
<evidence type="ECO:0000313" key="12">
    <source>
        <dbReference type="Proteomes" id="UP000253727"/>
    </source>
</evidence>
<keyword evidence="5 8" id="KW-0805">Transcription regulation</keyword>
<comment type="cofactor">
    <cofactor evidence="8">
        <name>Zn(2+)</name>
        <dbReference type="ChEBI" id="CHEBI:29105"/>
    </cofactor>
    <text evidence="8">Binds 1 zinc ion.</text>
</comment>
<feature type="zinc finger region" evidence="8">
    <location>
        <begin position="3"/>
        <end position="34"/>
    </location>
</feature>
<sequence length="188" mass="20624">MRCPFCAHDDSQVKDSRPAEDNAAIRRRRQCSSCGARFTTFERVQLREVTVVKSGRDGGEARRENFDRHKLEQSVSLACRKRGVSQDRIDQLVSGIQRQVETAGETEVPSSAIGAMVMDGLRQIDSVAYIRFASVYRDFGEARDFEEFASAVQEAGGEAGTGPAEHSAKPSKPAKALRGPGKNDLFDG</sequence>
<organism evidence="11 12">
    <name type="scientific">Alteripontixanthobacter maritimus</name>
    <dbReference type="NCBI Taxonomy" id="2161824"/>
    <lineage>
        <taxon>Bacteria</taxon>
        <taxon>Pseudomonadati</taxon>
        <taxon>Pseudomonadota</taxon>
        <taxon>Alphaproteobacteria</taxon>
        <taxon>Sphingomonadales</taxon>
        <taxon>Erythrobacteraceae</taxon>
        <taxon>Alteripontixanthobacter</taxon>
    </lineage>
</organism>
<keyword evidence="12" id="KW-1185">Reference proteome</keyword>
<feature type="region of interest" description="Disordered" evidence="9">
    <location>
        <begin position="153"/>
        <end position="188"/>
    </location>
</feature>
<evidence type="ECO:0000256" key="3">
    <source>
        <dbReference type="ARBA" id="ARBA00022771"/>
    </source>
</evidence>
<dbReference type="Pfam" id="PF22811">
    <property type="entry name" value="Zn_ribbon_NrdR"/>
    <property type="match status" value="1"/>
</dbReference>
<evidence type="ECO:0000256" key="1">
    <source>
        <dbReference type="ARBA" id="ARBA00022491"/>
    </source>
</evidence>
<evidence type="ECO:0000256" key="5">
    <source>
        <dbReference type="ARBA" id="ARBA00023015"/>
    </source>
</evidence>
<dbReference type="AlphaFoldDB" id="A0A369Q4N9"/>
<dbReference type="PROSITE" id="PS51161">
    <property type="entry name" value="ATP_CONE"/>
    <property type="match status" value="1"/>
</dbReference>
<dbReference type="InterPro" id="IPR005144">
    <property type="entry name" value="ATP-cone_dom"/>
</dbReference>
<dbReference type="HAMAP" id="MF_00440">
    <property type="entry name" value="NrdR"/>
    <property type="match status" value="1"/>
</dbReference>
<dbReference type="PANTHER" id="PTHR30455">
    <property type="entry name" value="TRANSCRIPTIONAL REPRESSOR NRDR"/>
    <property type="match status" value="1"/>
</dbReference>
<dbReference type="Proteomes" id="UP000253727">
    <property type="component" value="Unassembled WGS sequence"/>
</dbReference>
<keyword evidence="6 8" id="KW-0238">DNA-binding</keyword>
<reference evidence="11 12" key="1">
    <citation type="submission" date="2018-04" db="EMBL/GenBank/DDBJ databases">
        <title>Altererythrobacter sp. HME9302 genome sequencing and assembly.</title>
        <authorList>
            <person name="Kang H."/>
            <person name="Kim H."/>
            <person name="Joh K."/>
        </authorList>
    </citation>
    <scope>NUCLEOTIDE SEQUENCE [LARGE SCALE GENOMIC DNA]</scope>
    <source>
        <strain evidence="11 12">HME9302</strain>
    </source>
</reference>
<dbReference type="PANTHER" id="PTHR30455:SF2">
    <property type="entry name" value="TRANSCRIPTIONAL REPRESSOR NRDR"/>
    <property type="match status" value="1"/>
</dbReference>
<keyword evidence="1 8" id="KW-0678">Repressor</keyword>
<keyword evidence="2 8" id="KW-0547">Nucleotide-binding</keyword>
<feature type="domain" description="ATP-cone" evidence="10">
    <location>
        <begin position="49"/>
        <end position="144"/>
    </location>
</feature>
<dbReference type="GO" id="GO:0045892">
    <property type="term" value="P:negative regulation of DNA-templated transcription"/>
    <property type="evidence" value="ECO:0007669"/>
    <property type="project" value="UniProtKB-UniRule"/>
</dbReference>
<comment type="caution">
    <text evidence="11">The sequence shown here is derived from an EMBL/GenBank/DDBJ whole genome shotgun (WGS) entry which is preliminary data.</text>
</comment>
<evidence type="ECO:0000256" key="2">
    <source>
        <dbReference type="ARBA" id="ARBA00022741"/>
    </source>
</evidence>
<name>A0A369Q4N9_9SPHN</name>
<comment type="function">
    <text evidence="8">Negatively regulates transcription of bacterial ribonucleotide reductase nrd genes and operons by binding to NrdR-boxes.</text>
</comment>
<dbReference type="GO" id="GO:0003677">
    <property type="term" value="F:DNA binding"/>
    <property type="evidence" value="ECO:0007669"/>
    <property type="project" value="UniProtKB-KW"/>
</dbReference>
<gene>
    <name evidence="8" type="primary">nrdR</name>
    <name evidence="11" type="ORF">HME9302_01059</name>
</gene>
<dbReference type="InterPro" id="IPR003796">
    <property type="entry name" value="RNR_NrdR-like"/>
</dbReference>
<evidence type="ECO:0000256" key="6">
    <source>
        <dbReference type="ARBA" id="ARBA00023125"/>
    </source>
</evidence>
<dbReference type="InterPro" id="IPR055173">
    <property type="entry name" value="NrdR-like_N"/>
</dbReference>
<evidence type="ECO:0000313" key="11">
    <source>
        <dbReference type="EMBL" id="RDC59863.1"/>
    </source>
</evidence>
<dbReference type="EMBL" id="QBKA01000002">
    <property type="protein sequence ID" value="RDC59863.1"/>
    <property type="molecule type" value="Genomic_DNA"/>
</dbReference>
<dbReference type="Pfam" id="PF03477">
    <property type="entry name" value="ATP-cone"/>
    <property type="match status" value="1"/>
</dbReference>
<keyword evidence="8" id="KW-0862">Zinc</keyword>
<evidence type="ECO:0000259" key="10">
    <source>
        <dbReference type="PROSITE" id="PS51161"/>
    </source>
</evidence>
<keyword evidence="4 8" id="KW-0067">ATP-binding</keyword>
<evidence type="ECO:0000256" key="9">
    <source>
        <dbReference type="SAM" id="MobiDB-lite"/>
    </source>
</evidence>
<dbReference type="NCBIfam" id="TIGR00244">
    <property type="entry name" value="transcriptional regulator NrdR"/>
    <property type="match status" value="1"/>
</dbReference>
<evidence type="ECO:0000256" key="8">
    <source>
        <dbReference type="HAMAP-Rule" id="MF_00440"/>
    </source>
</evidence>
<protein>
    <recommendedName>
        <fullName evidence="8">Transcriptional repressor NrdR</fullName>
    </recommendedName>
</protein>